<dbReference type="eggNOG" id="COG5417">
    <property type="taxonomic scope" value="Bacteria"/>
</dbReference>
<dbReference type="InterPro" id="IPR029071">
    <property type="entry name" value="Ubiquitin-like_domsf"/>
</dbReference>
<dbReference type="SUPFAM" id="SSF54236">
    <property type="entry name" value="Ubiquitin-like"/>
    <property type="match status" value="1"/>
</dbReference>
<gene>
    <name evidence="1" type="ORF">JCM21714_3666</name>
</gene>
<dbReference type="AlphaFoldDB" id="W4VMA4"/>
<dbReference type="RefSeq" id="WP_035725078.1">
    <property type="nucleotide sequence ID" value="NZ_BAVS01000025.1"/>
</dbReference>
<name>W4VMA4_9BACI</name>
<evidence type="ECO:0000313" key="2">
    <source>
        <dbReference type="Proteomes" id="UP000019102"/>
    </source>
</evidence>
<accession>W4VMA4</accession>
<organism evidence="1 2">
    <name type="scientific">Gracilibacillus boraciitolerans JCM 21714</name>
    <dbReference type="NCBI Taxonomy" id="1298598"/>
    <lineage>
        <taxon>Bacteria</taxon>
        <taxon>Bacillati</taxon>
        <taxon>Bacillota</taxon>
        <taxon>Bacilli</taxon>
        <taxon>Bacillales</taxon>
        <taxon>Bacillaceae</taxon>
        <taxon>Gracilibacillus</taxon>
    </lineage>
</organism>
<proteinExistence type="predicted"/>
<dbReference type="Proteomes" id="UP000019102">
    <property type="component" value="Unassembled WGS sequence"/>
</dbReference>
<protein>
    <submittedName>
        <fullName evidence="1">Secretion accessory protein EsaB/YukD</fullName>
    </submittedName>
</protein>
<sequence length="84" mass="9352">MKNSHIDVTIDFRESGLADSYDLKIPVHISVKQLLQDVMAALKISDIQEVKSVIKVKTKGLVLADDDMLIDYPVTNGDILTVLR</sequence>
<dbReference type="Gene3D" id="3.10.20.90">
    <property type="entry name" value="Phosphatidylinositol 3-kinase Catalytic Subunit, Chain A, domain 1"/>
    <property type="match status" value="1"/>
</dbReference>
<evidence type="ECO:0000313" key="1">
    <source>
        <dbReference type="EMBL" id="GAE94505.1"/>
    </source>
</evidence>
<reference evidence="1 2" key="1">
    <citation type="journal article" date="2014" name="Genome Announc.">
        <title>Draft Genome Sequence of the Boron-Tolerant and Moderately Halotolerant Bacterium Gracilibacillus boraciitolerans JCM 21714T.</title>
        <authorList>
            <person name="Ahmed I."/>
            <person name="Oshima K."/>
            <person name="Suda W."/>
            <person name="Kitamura K."/>
            <person name="Iida T."/>
            <person name="Ohmori Y."/>
            <person name="Fujiwara T."/>
            <person name="Hattori M."/>
            <person name="Ohkuma M."/>
        </authorList>
    </citation>
    <scope>NUCLEOTIDE SEQUENCE [LARGE SCALE GENOMIC DNA]</scope>
    <source>
        <strain evidence="1 2">JCM 21714</strain>
    </source>
</reference>
<dbReference type="STRING" id="1298598.JCM21714_3666"/>
<dbReference type="InterPro" id="IPR024962">
    <property type="entry name" value="YukD-like"/>
</dbReference>
<comment type="caution">
    <text evidence="1">The sequence shown here is derived from an EMBL/GenBank/DDBJ whole genome shotgun (WGS) entry which is preliminary data.</text>
</comment>
<keyword evidence="2" id="KW-1185">Reference proteome</keyword>
<dbReference type="Pfam" id="PF08817">
    <property type="entry name" value="YukD"/>
    <property type="match status" value="1"/>
</dbReference>
<dbReference type="EMBL" id="BAVS01000025">
    <property type="protein sequence ID" value="GAE94505.1"/>
    <property type="molecule type" value="Genomic_DNA"/>
</dbReference>
<dbReference type="OrthoDB" id="2456043at2"/>